<organism evidence="1">
    <name type="scientific">marine sediment metagenome</name>
    <dbReference type="NCBI Taxonomy" id="412755"/>
    <lineage>
        <taxon>unclassified sequences</taxon>
        <taxon>metagenomes</taxon>
        <taxon>ecological metagenomes</taxon>
    </lineage>
</organism>
<reference evidence="1" key="1">
    <citation type="journal article" date="2015" name="Nature">
        <title>Complex archaea that bridge the gap between prokaryotes and eukaryotes.</title>
        <authorList>
            <person name="Spang A."/>
            <person name="Saw J.H."/>
            <person name="Jorgensen S.L."/>
            <person name="Zaremba-Niedzwiedzka K."/>
            <person name="Martijn J."/>
            <person name="Lind A.E."/>
            <person name="van Eijk R."/>
            <person name="Schleper C."/>
            <person name="Guy L."/>
            <person name="Ettema T.J."/>
        </authorList>
    </citation>
    <scope>NUCLEOTIDE SEQUENCE</scope>
</reference>
<name>A0A0F9D1T2_9ZZZZ</name>
<dbReference type="AlphaFoldDB" id="A0A0F9D1T2"/>
<sequence length="63" mass="7045">PEDIVVVLTYADLLDAWAQEDDSAGRLEQAASKMKKAAAVRRMLAPRMQHHWAAKGRISGTRR</sequence>
<proteinExistence type="predicted"/>
<dbReference type="EMBL" id="LAZR01043865">
    <property type="protein sequence ID" value="KKL06063.1"/>
    <property type="molecule type" value="Genomic_DNA"/>
</dbReference>
<comment type="caution">
    <text evidence="1">The sequence shown here is derived from an EMBL/GenBank/DDBJ whole genome shotgun (WGS) entry which is preliminary data.</text>
</comment>
<feature type="non-terminal residue" evidence="1">
    <location>
        <position position="1"/>
    </location>
</feature>
<gene>
    <name evidence="1" type="ORF">LCGC14_2599770</name>
</gene>
<evidence type="ECO:0000313" key="1">
    <source>
        <dbReference type="EMBL" id="KKL06063.1"/>
    </source>
</evidence>
<protein>
    <submittedName>
        <fullName evidence="1">Uncharacterized protein</fullName>
    </submittedName>
</protein>
<accession>A0A0F9D1T2</accession>